<evidence type="ECO:0000256" key="2">
    <source>
        <dbReference type="ARBA" id="ARBA00037999"/>
    </source>
</evidence>
<dbReference type="InterPro" id="IPR015421">
    <property type="entry name" value="PyrdxlP-dep_Trfase_major"/>
</dbReference>
<dbReference type="PANTHER" id="PTHR30244">
    <property type="entry name" value="TRANSAMINASE"/>
    <property type="match status" value="1"/>
</dbReference>
<dbReference type="CDD" id="cd00616">
    <property type="entry name" value="AHBA_syn"/>
    <property type="match status" value="1"/>
</dbReference>
<keyword evidence="1 3" id="KW-0663">Pyridoxal phosphate</keyword>
<organism evidence="4 5">
    <name type="scientific">Actinophytocola gossypii</name>
    <dbReference type="NCBI Taxonomy" id="2812003"/>
    <lineage>
        <taxon>Bacteria</taxon>
        <taxon>Bacillati</taxon>
        <taxon>Actinomycetota</taxon>
        <taxon>Actinomycetes</taxon>
        <taxon>Pseudonocardiales</taxon>
        <taxon>Pseudonocardiaceae</taxon>
    </lineage>
</organism>
<dbReference type="RefSeq" id="WP_260193550.1">
    <property type="nucleotide sequence ID" value="NZ_JAFFZE010000016.1"/>
</dbReference>
<dbReference type="GO" id="GO:0008483">
    <property type="term" value="F:transaminase activity"/>
    <property type="evidence" value="ECO:0007669"/>
    <property type="project" value="UniProtKB-KW"/>
</dbReference>
<dbReference type="InterPro" id="IPR015422">
    <property type="entry name" value="PyrdxlP-dep_Trfase_small"/>
</dbReference>
<evidence type="ECO:0000256" key="3">
    <source>
        <dbReference type="RuleBase" id="RU004508"/>
    </source>
</evidence>
<proteinExistence type="inferred from homology"/>
<keyword evidence="5" id="KW-1185">Reference proteome</keyword>
<name>A0ABT2JDK5_9PSEU</name>
<dbReference type="InterPro" id="IPR015424">
    <property type="entry name" value="PyrdxlP-dep_Trfase"/>
</dbReference>
<sequence>MTPVPFLDLGAAYRELQSEVDAAVARVLASGWYLLGPEVRAFEAEFAAYCGAEHCVALGSGLDAITLSLRGLDIGPGDEVVVPSHTFIATWLGVAATGATPVPVEPDPGTLNLDPARLAAAITPRTRAVMPVHLYGQPADLDAIAEAAGDVPVIEDAAQAHGAHHRAERIGSRYAAAFSFYPGKNLGALGDGGALVTNDAELAERVRLLRNYGSRVKYQHEVKGTNSRLDELQAAVLRVKLSRLDEWNARRRTIAARYLAELSDVDGLVLPEVPAWADPVWHLFVVRTPHRDRLRDLLDTAGVGTLSHYPVAAHRAPAFADAGWPAGSLPLAERAAAEVLSLPMGPHLTDDQVTTVIAAVRAAMAEIGGRAAA</sequence>
<comment type="similarity">
    <text evidence="2 3">Belongs to the DegT/DnrJ/EryC1 family.</text>
</comment>
<dbReference type="SUPFAM" id="SSF53383">
    <property type="entry name" value="PLP-dependent transferases"/>
    <property type="match status" value="1"/>
</dbReference>
<reference evidence="4 5" key="1">
    <citation type="submission" date="2021-02" db="EMBL/GenBank/DDBJ databases">
        <title>Actinophytocola xerophila sp. nov., isolated from soil of cotton cropping field.</title>
        <authorList>
            <person name="Huang R."/>
            <person name="Chen X."/>
            <person name="Ge X."/>
            <person name="Liu W."/>
        </authorList>
    </citation>
    <scope>NUCLEOTIDE SEQUENCE [LARGE SCALE GENOMIC DNA]</scope>
    <source>
        <strain evidence="4 5">S1-96</strain>
    </source>
</reference>
<evidence type="ECO:0000313" key="5">
    <source>
        <dbReference type="Proteomes" id="UP001156441"/>
    </source>
</evidence>
<evidence type="ECO:0000256" key="1">
    <source>
        <dbReference type="ARBA" id="ARBA00022898"/>
    </source>
</evidence>
<dbReference type="Gene3D" id="3.40.640.10">
    <property type="entry name" value="Type I PLP-dependent aspartate aminotransferase-like (Major domain)"/>
    <property type="match status" value="1"/>
</dbReference>
<keyword evidence="4" id="KW-0032">Aminotransferase</keyword>
<protein>
    <submittedName>
        <fullName evidence="4">DegT/DnrJ/EryC1/StrS family aminotransferase</fullName>
    </submittedName>
</protein>
<accession>A0ABT2JDK5</accession>
<dbReference type="Gene3D" id="3.90.1150.10">
    <property type="entry name" value="Aspartate Aminotransferase, domain 1"/>
    <property type="match status" value="1"/>
</dbReference>
<dbReference type="Proteomes" id="UP001156441">
    <property type="component" value="Unassembled WGS sequence"/>
</dbReference>
<dbReference type="PANTHER" id="PTHR30244:SF36">
    <property type="entry name" value="3-OXO-GLUCOSE-6-PHOSPHATE:GLUTAMATE AMINOTRANSFERASE"/>
    <property type="match status" value="1"/>
</dbReference>
<comment type="caution">
    <text evidence="4">The sequence shown here is derived from an EMBL/GenBank/DDBJ whole genome shotgun (WGS) entry which is preliminary data.</text>
</comment>
<dbReference type="InterPro" id="IPR000653">
    <property type="entry name" value="DegT/StrS_aminotransferase"/>
</dbReference>
<gene>
    <name evidence="4" type="ORF">JT362_22170</name>
</gene>
<dbReference type="EMBL" id="JAFFZE010000016">
    <property type="protein sequence ID" value="MCT2585828.1"/>
    <property type="molecule type" value="Genomic_DNA"/>
</dbReference>
<keyword evidence="4" id="KW-0808">Transferase</keyword>
<evidence type="ECO:0000313" key="4">
    <source>
        <dbReference type="EMBL" id="MCT2585828.1"/>
    </source>
</evidence>
<dbReference type="Pfam" id="PF01041">
    <property type="entry name" value="DegT_DnrJ_EryC1"/>
    <property type="match status" value="1"/>
</dbReference>
<dbReference type="PIRSF" id="PIRSF000390">
    <property type="entry name" value="PLP_StrS"/>
    <property type="match status" value="1"/>
</dbReference>